<dbReference type="HAMAP" id="MF_00107">
    <property type="entry name" value="IspF"/>
    <property type="match status" value="1"/>
</dbReference>
<dbReference type="GO" id="GO:0019288">
    <property type="term" value="P:isopentenyl diphosphate biosynthetic process, methylerythritol 4-phosphate pathway"/>
    <property type="evidence" value="ECO:0007669"/>
    <property type="project" value="UniProtKB-UniRule"/>
</dbReference>
<evidence type="ECO:0000259" key="9">
    <source>
        <dbReference type="Pfam" id="PF02542"/>
    </source>
</evidence>
<dbReference type="UniPathway" id="UPA00056">
    <property type="reaction ID" value="UER00095"/>
</dbReference>
<dbReference type="Proteomes" id="UP000266178">
    <property type="component" value="Unassembled WGS sequence"/>
</dbReference>
<evidence type="ECO:0000256" key="1">
    <source>
        <dbReference type="ARBA" id="ARBA00000200"/>
    </source>
</evidence>
<keyword evidence="6 7" id="KW-0456">Lyase</keyword>
<comment type="cofactor">
    <cofactor evidence="7">
        <name>a divalent metal cation</name>
        <dbReference type="ChEBI" id="CHEBI:60240"/>
    </cofactor>
    <text evidence="7">Binds 1 divalent metal cation per subunit.</text>
</comment>
<dbReference type="NCBIfam" id="TIGR00151">
    <property type="entry name" value="ispF"/>
    <property type="match status" value="1"/>
</dbReference>
<comment type="catalytic activity">
    <reaction evidence="1 7 8">
        <text>4-CDP-2-C-methyl-D-erythritol 2-phosphate = 2-C-methyl-D-erythritol 2,4-cyclic diphosphate + CMP</text>
        <dbReference type="Rhea" id="RHEA:23864"/>
        <dbReference type="ChEBI" id="CHEBI:57919"/>
        <dbReference type="ChEBI" id="CHEBI:58483"/>
        <dbReference type="ChEBI" id="CHEBI:60377"/>
        <dbReference type="EC" id="4.6.1.12"/>
    </reaction>
</comment>
<dbReference type="InterPro" id="IPR020555">
    <property type="entry name" value="MECDP_synthase_CS"/>
</dbReference>
<feature type="site" description="Transition state stabilizer" evidence="7">
    <location>
        <position position="144"/>
    </location>
</feature>
<feature type="binding site" evidence="7">
    <location>
        <position position="21"/>
    </location>
    <ligand>
        <name>a divalent metal cation</name>
        <dbReference type="ChEBI" id="CHEBI:60240"/>
    </ligand>
</feature>
<accession>A0A399FDE8</accession>
<dbReference type="InterPro" id="IPR036571">
    <property type="entry name" value="MECDP_synthase_sf"/>
</dbReference>
<evidence type="ECO:0000256" key="8">
    <source>
        <dbReference type="RuleBase" id="RU004395"/>
    </source>
</evidence>
<dbReference type="AlphaFoldDB" id="A0A399FDE8"/>
<dbReference type="InterPro" id="IPR003526">
    <property type="entry name" value="MECDP_synthase"/>
</dbReference>
<dbReference type="GO" id="GO:0046872">
    <property type="term" value="F:metal ion binding"/>
    <property type="evidence" value="ECO:0007669"/>
    <property type="project" value="UniProtKB-KW"/>
</dbReference>
<reference evidence="10 11" key="1">
    <citation type="submission" date="2018-08" db="EMBL/GenBank/DDBJ databases">
        <title>Meiothermus granaticius genome AF-68 sequencing project.</title>
        <authorList>
            <person name="Da Costa M.S."/>
            <person name="Albuquerque L."/>
            <person name="Raposo P."/>
            <person name="Froufe H.J.C."/>
            <person name="Barroso C.S."/>
            <person name="Egas C."/>
        </authorList>
    </citation>
    <scope>NUCLEOTIDE SEQUENCE [LARGE SCALE GENOMIC DNA]</scope>
    <source>
        <strain evidence="10 11">AF-68</strain>
    </source>
</reference>
<comment type="caution">
    <text evidence="10">The sequence shown here is derived from an EMBL/GenBank/DDBJ whole genome shotgun (WGS) entry which is preliminary data.</text>
</comment>
<feature type="binding site" evidence="7">
    <location>
        <begin position="45"/>
        <end position="46"/>
    </location>
    <ligand>
        <name>4-CDP-2-C-methyl-D-erythritol 2-phosphate</name>
        <dbReference type="ChEBI" id="CHEBI:57919"/>
    </ligand>
</feature>
<dbReference type="CDD" id="cd00554">
    <property type="entry name" value="MECDP_synthase"/>
    <property type="match status" value="1"/>
</dbReference>
<keyword evidence="5 7" id="KW-0414">Isoprene biosynthesis</keyword>
<name>A0A399FDE8_9DEIN</name>
<comment type="subunit">
    <text evidence="7">Homotrimer.</text>
</comment>
<protein>
    <recommendedName>
        <fullName evidence="3 7">2-C-methyl-D-erythritol 2,4-cyclodiphosphate synthase</fullName>
        <shortName evidence="7">MECDP-synthase</shortName>
        <shortName evidence="7">MECPP-synthase</shortName>
        <shortName evidence="7">MECPS</shortName>
        <ecNumber evidence="3 7">4.6.1.12</ecNumber>
    </recommendedName>
</protein>
<dbReference type="Gene3D" id="3.30.1330.50">
    <property type="entry name" value="2-C-methyl-D-erythritol 2,4-cyclodiphosphate synthase"/>
    <property type="match status" value="1"/>
</dbReference>
<sequence>MEKPPLSLTPLTRIGYGEDAHRLAEGRELWLGGVQIESPRGAIAHSDGDVLLHALSDALLSALALGDIGTLFPDTDPAWKGLSSRVILEATLERVRKHNHRLRQVSAVITLDTPKLGPFRAQVQAHLALLTGLPADRIGLTFKTSEGLAPDHVQCRAMVGLGLAENTQPGQS</sequence>
<dbReference type="GO" id="GO:0016114">
    <property type="term" value="P:terpenoid biosynthetic process"/>
    <property type="evidence" value="ECO:0007669"/>
    <property type="project" value="InterPro"/>
</dbReference>
<gene>
    <name evidence="7 10" type="primary">ispF</name>
    <name evidence="10" type="ORF">Mgrana_00991</name>
</gene>
<keyword evidence="4 7" id="KW-0479">Metal-binding</keyword>
<comment type="similarity">
    <text evidence="7 8">Belongs to the IspF family.</text>
</comment>
<proteinExistence type="inferred from homology"/>
<feature type="binding site" evidence="7">
    <location>
        <begin position="19"/>
        <end position="21"/>
    </location>
    <ligand>
        <name>4-CDP-2-C-methyl-D-erythritol 2-phosphate</name>
        <dbReference type="ChEBI" id="CHEBI:57919"/>
    </ligand>
</feature>
<dbReference type="EMBL" id="QWLB01000010">
    <property type="protein sequence ID" value="RIH93032.1"/>
    <property type="molecule type" value="Genomic_DNA"/>
</dbReference>
<dbReference type="RefSeq" id="WP_240631258.1">
    <property type="nucleotide sequence ID" value="NZ_BJXM01000006.1"/>
</dbReference>
<dbReference type="PANTHER" id="PTHR43181:SF1">
    <property type="entry name" value="2-C-METHYL-D-ERYTHRITOL 2,4-CYCLODIPHOSPHATE SYNTHASE, CHLOROPLASTIC"/>
    <property type="match status" value="1"/>
</dbReference>
<evidence type="ECO:0000256" key="2">
    <source>
        <dbReference type="ARBA" id="ARBA00004709"/>
    </source>
</evidence>
<evidence type="ECO:0000313" key="11">
    <source>
        <dbReference type="Proteomes" id="UP000266178"/>
    </source>
</evidence>
<feature type="binding site" evidence="7">
    <location>
        <position position="19"/>
    </location>
    <ligand>
        <name>a divalent metal cation</name>
        <dbReference type="ChEBI" id="CHEBI:60240"/>
    </ligand>
</feature>
<evidence type="ECO:0000256" key="5">
    <source>
        <dbReference type="ARBA" id="ARBA00023229"/>
    </source>
</evidence>
<dbReference type="SUPFAM" id="SSF69765">
    <property type="entry name" value="IpsF-like"/>
    <property type="match status" value="1"/>
</dbReference>
<comment type="pathway">
    <text evidence="2 7">Isoprenoid biosynthesis; isopentenyl diphosphate biosynthesis via DXP pathway; isopentenyl diphosphate from 1-deoxy-D-xylulose 5-phosphate: step 4/6.</text>
</comment>
<feature type="binding site" evidence="7">
    <location>
        <position position="53"/>
    </location>
    <ligand>
        <name>a divalent metal cation</name>
        <dbReference type="ChEBI" id="CHEBI:60240"/>
    </ligand>
</feature>
<evidence type="ECO:0000256" key="4">
    <source>
        <dbReference type="ARBA" id="ARBA00022723"/>
    </source>
</evidence>
<dbReference type="GO" id="GO:0008685">
    <property type="term" value="F:2-C-methyl-D-erythritol 2,4-cyclodiphosphate synthase activity"/>
    <property type="evidence" value="ECO:0007669"/>
    <property type="project" value="UniProtKB-UniRule"/>
</dbReference>
<evidence type="ECO:0000256" key="6">
    <source>
        <dbReference type="ARBA" id="ARBA00023239"/>
    </source>
</evidence>
<comment type="function">
    <text evidence="7">Involved in the biosynthesis of isopentenyl diphosphate (IPP) and dimethylallyl diphosphate (DMAPP), two major building blocks of isoprenoid compounds. Catalyzes the conversion of 4-diphosphocytidyl-2-C-methyl-D-erythritol 2-phosphate (CDP-ME2P) to 2-C-methyl-D-erythritol 2,4-cyclodiphosphate (ME-CPP) with a corresponding release of cytidine 5-monophosphate (CMP).</text>
</comment>
<evidence type="ECO:0000256" key="3">
    <source>
        <dbReference type="ARBA" id="ARBA00012579"/>
    </source>
</evidence>
<feature type="domain" description="2-C-methyl-D-erythritol 2,4-cyclodiphosphate synthase" evidence="9">
    <location>
        <begin position="13"/>
        <end position="159"/>
    </location>
</feature>
<organism evidence="10 11">
    <name type="scientific">Meiothermus granaticius NBRC 107808</name>
    <dbReference type="NCBI Taxonomy" id="1227551"/>
    <lineage>
        <taxon>Bacteria</taxon>
        <taxon>Thermotogati</taxon>
        <taxon>Deinococcota</taxon>
        <taxon>Deinococci</taxon>
        <taxon>Thermales</taxon>
        <taxon>Thermaceae</taxon>
        <taxon>Meiothermus</taxon>
    </lineage>
</organism>
<evidence type="ECO:0000313" key="10">
    <source>
        <dbReference type="EMBL" id="RIH93032.1"/>
    </source>
</evidence>
<feature type="binding site" evidence="7">
    <location>
        <begin position="72"/>
        <end position="76"/>
    </location>
    <ligand>
        <name>4-CDP-2-C-methyl-D-erythritol 2-phosphate</name>
        <dbReference type="ChEBI" id="CHEBI:57919"/>
    </ligand>
</feature>
<feature type="site" description="Transition state stabilizer" evidence="7">
    <location>
        <position position="45"/>
    </location>
</feature>
<dbReference type="EC" id="4.6.1.12" evidence="3 7"/>
<keyword evidence="11" id="KW-1185">Reference proteome</keyword>
<dbReference type="PROSITE" id="PS01350">
    <property type="entry name" value="ISPF"/>
    <property type="match status" value="1"/>
</dbReference>
<dbReference type="PANTHER" id="PTHR43181">
    <property type="entry name" value="2-C-METHYL-D-ERYTHRITOL 2,4-CYCLODIPHOSPHATE SYNTHASE, CHLOROPLASTIC"/>
    <property type="match status" value="1"/>
</dbReference>
<comment type="caution">
    <text evidence="7">Lacks conserved residue(s) required for the propagation of feature annotation.</text>
</comment>
<evidence type="ECO:0000256" key="7">
    <source>
        <dbReference type="HAMAP-Rule" id="MF_00107"/>
    </source>
</evidence>
<dbReference type="Pfam" id="PF02542">
    <property type="entry name" value="YgbB"/>
    <property type="match status" value="1"/>
</dbReference>
<feature type="binding site" evidence="7">
    <location>
        <begin position="67"/>
        <end position="69"/>
    </location>
    <ligand>
        <name>4-CDP-2-C-methyl-D-erythritol 2-phosphate</name>
        <dbReference type="ChEBI" id="CHEBI:57919"/>
    </ligand>
</feature>